<reference evidence="2 3" key="1">
    <citation type="submission" date="2014-09" db="EMBL/GenBank/DDBJ databases">
        <authorList>
            <person name="Ellenberger Sabrina"/>
        </authorList>
    </citation>
    <scope>NUCLEOTIDE SEQUENCE [LARGE SCALE GENOMIC DNA]</scope>
    <source>
        <strain evidence="2 3">CBS 412.66</strain>
    </source>
</reference>
<dbReference type="Proteomes" id="UP000054107">
    <property type="component" value="Unassembled WGS sequence"/>
</dbReference>
<feature type="compositionally biased region" description="Basic and acidic residues" evidence="1">
    <location>
        <begin position="17"/>
        <end position="26"/>
    </location>
</feature>
<feature type="compositionally biased region" description="Low complexity" evidence="1">
    <location>
        <begin position="27"/>
        <end position="45"/>
    </location>
</feature>
<proteinExistence type="predicted"/>
<keyword evidence="3" id="KW-1185">Reference proteome</keyword>
<sequence>MELDRSESDSDNSNKPNEQKPIEIYHDPSPSWDSSTSTSSNSSAKASKKSIEKGKQKARNSESLSPEHRQDEMNSKAAEIEGYGQDADKEKYEQTAGKVDKRIKRSKRINYDTRIKRSKRISYYTKGNWSTERKVILLNGYMTIRPFAAERGKVYERWDQLLDLVNSHEKAKLGTLQRLSCQRKVNQLMNFYAPLFDIEREKNSFSDELEEAAYNVFLMRSKLSEPKKDNISSNNDYTIPTATVRIHRLKRKINNVSTAAATGIKEEDNEHRSKISRPNDALAQNEYIQAKTEQDDAEEPLRPLDYLPYLETLKYLPAIANASNSIAQRLKK</sequence>
<evidence type="ECO:0000313" key="3">
    <source>
        <dbReference type="Proteomes" id="UP000054107"/>
    </source>
</evidence>
<feature type="compositionally biased region" description="Basic and acidic residues" evidence="1">
    <location>
        <begin position="65"/>
        <end position="74"/>
    </location>
</feature>
<evidence type="ECO:0000256" key="1">
    <source>
        <dbReference type="SAM" id="MobiDB-lite"/>
    </source>
</evidence>
<gene>
    <name evidence="2" type="primary">PARPA_06284.1 scaffold 21360</name>
</gene>
<name>A0A0B7NBI6_9FUNG</name>
<feature type="region of interest" description="Disordered" evidence="1">
    <location>
        <begin position="1"/>
        <end position="75"/>
    </location>
</feature>
<accession>A0A0B7NBI6</accession>
<protein>
    <submittedName>
        <fullName evidence="2">Uncharacterized protein</fullName>
    </submittedName>
</protein>
<dbReference type="EMBL" id="LN727601">
    <property type="protein sequence ID" value="CEP12349.1"/>
    <property type="molecule type" value="Genomic_DNA"/>
</dbReference>
<dbReference type="OrthoDB" id="10624405at2759"/>
<organism evidence="2 3">
    <name type="scientific">Parasitella parasitica</name>
    <dbReference type="NCBI Taxonomy" id="35722"/>
    <lineage>
        <taxon>Eukaryota</taxon>
        <taxon>Fungi</taxon>
        <taxon>Fungi incertae sedis</taxon>
        <taxon>Mucoromycota</taxon>
        <taxon>Mucoromycotina</taxon>
        <taxon>Mucoromycetes</taxon>
        <taxon>Mucorales</taxon>
        <taxon>Mucorineae</taxon>
        <taxon>Mucoraceae</taxon>
        <taxon>Parasitella</taxon>
    </lineage>
</organism>
<evidence type="ECO:0000313" key="2">
    <source>
        <dbReference type="EMBL" id="CEP12349.1"/>
    </source>
</evidence>
<dbReference type="AlphaFoldDB" id="A0A0B7NBI6"/>